<dbReference type="EMBL" id="JARAKH010000031">
    <property type="protein sequence ID" value="KAK8386134.1"/>
    <property type="molecule type" value="Genomic_DNA"/>
</dbReference>
<evidence type="ECO:0000256" key="1">
    <source>
        <dbReference type="SAM" id="MobiDB-lite"/>
    </source>
</evidence>
<accession>A0AAW0TEJ7</accession>
<comment type="caution">
    <text evidence="2">The sequence shown here is derived from an EMBL/GenBank/DDBJ whole genome shotgun (WGS) entry which is preliminary data.</text>
</comment>
<proteinExistence type="predicted"/>
<feature type="compositionally biased region" description="Basic residues" evidence="1">
    <location>
        <begin position="94"/>
        <end position="109"/>
    </location>
</feature>
<evidence type="ECO:0000313" key="3">
    <source>
        <dbReference type="Proteomes" id="UP001487740"/>
    </source>
</evidence>
<reference evidence="2 3" key="1">
    <citation type="submission" date="2023-03" db="EMBL/GenBank/DDBJ databases">
        <title>High-quality genome of Scylla paramamosain provides insights in environmental adaptation.</title>
        <authorList>
            <person name="Zhang L."/>
        </authorList>
    </citation>
    <scope>NUCLEOTIDE SEQUENCE [LARGE SCALE GENOMIC DNA]</scope>
    <source>
        <strain evidence="2">LZ_2023a</strain>
        <tissue evidence="2">Muscle</tissue>
    </source>
</reference>
<gene>
    <name evidence="2" type="ORF">O3P69_010692</name>
</gene>
<evidence type="ECO:0000313" key="2">
    <source>
        <dbReference type="EMBL" id="KAK8386134.1"/>
    </source>
</evidence>
<feature type="compositionally biased region" description="Polar residues" evidence="1">
    <location>
        <begin position="126"/>
        <end position="137"/>
    </location>
</feature>
<dbReference type="Proteomes" id="UP001487740">
    <property type="component" value="Unassembled WGS sequence"/>
</dbReference>
<keyword evidence="3" id="KW-1185">Reference proteome</keyword>
<feature type="region of interest" description="Disordered" evidence="1">
    <location>
        <begin position="164"/>
        <end position="183"/>
    </location>
</feature>
<sequence length="300" mass="33709">MKSLMVFRKYGKKRERRLPKLIIYSRALHGAQSASTTSAVRAEGSRSVLSASPLGTSTLRLSPSVSAFTMQFKTTDDPRQGSLPPGVAETPSAPRHHHSRGHAKLRHRCPFGCSRTHAHTEGQHSHPGNNEAPQGTADTHYHNHRSTATPLVYLPLHHHHIPYQRTSPPPQQQHHHQQAVSSGGMVSRGVSEWRVLSLVSKQEVSTNYLTKPLIPVDFRRQAIQYMSKRLQMDANIYIRSGKVIERRILALEEQVYNSSSSQAEYITKLASRLATILRHIDKCRSPRAPVTLQSQQEKVM</sequence>
<dbReference type="AlphaFoldDB" id="A0AAW0TEJ7"/>
<organism evidence="2 3">
    <name type="scientific">Scylla paramamosain</name>
    <name type="common">Mud crab</name>
    <dbReference type="NCBI Taxonomy" id="85552"/>
    <lineage>
        <taxon>Eukaryota</taxon>
        <taxon>Metazoa</taxon>
        <taxon>Ecdysozoa</taxon>
        <taxon>Arthropoda</taxon>
        <taxon>Crustacea</taxon>
        <taxon>Multicrustacea</taxon>
        <taxon>Malacostraca</taxon>
        <taxon>Eumalacostraca</taxon>
        <taxon>Eucarida</taxon>
        <taxon>Decapoda</taxon>
        <taxon>Pleocyemata</taxon>
        <taxon>Brachyura</taxon>
        <taxon>Eubrachyura</taxon>
        <taxon>Portunoidea</taxon>
        <taxon>Portunidae</taxon>
        <taxon>Portuninae</taxon>
        <taxon>Scylla</taxon>
    </lineage>
</organism>
<protein>
    <submittedName>
        <fullName evidence="2">Uncharacterized protein</fullName>
    </submittedName>
</protein>
<name>A0AAW0TEJ7_SCYPA</name>
<feature type="region of interest" description="Disordered" evidence="1">
    <location>
        <begin position="74"/>
        <end position="142"/>
    </location>
</feature>